<dbReference type="InterPro" id="IPR002470">
    <property type="entry name" value="Peptidase_S9A"/>
</dbReference>
<feature type="region of interest" description="Disordered" evidence="5">
    <location>
        <begin position="1"/>
        <end position="51"/>
    </location>
</feature>
<comment type="similarity">
    <text evidence="1">Belongs to the peptidase S9A family.</text>
</comment>
<dbReference type="PRINTS" id="PR00862">
    <property type="entry name" value="PROLIGOPTASE"/>
</dbReference>
<dbReference type="Proteomes" id="UP000249432">
    <property type="component" value="Unassembled WGS sequence"/>
</dbReference>
<dbReference type="EC" id="3.4.21.83" evidence="8"/>
<dbReference type="Gene3D" id="2.130.10.120">
    <property type="entry name" value="Prolyl oligopeptidase, N-terminal domain"/>
    <property type="match status" value="1"/>
</dbReference>
<gene>
    <name evidence="8" type="ORF">DI525_00090</name>
</gene>
<evidence type="ECO:0000256" key="4">
    <source>
        <dbReference type="ARBA" id="ARBA00022825"/>
    </source>
</evidence>
<dbReference type="GO" id="GO:0006508">
    <property type="term" value="P:proteolysis"/>
    <property type="evidence" value="ECO:0007669"/>
    <property type="project" value="UniProtKB-KW"/>
</dbReference>
<feature type="domain" description="Peptidase S9 prolyl oligopeptidase catalytic" evidence="6">
    <location>
        <begin position="542"/>
        <end position="756"/>
    </location>
</feature>
<evidence type="ECO:0000313" key="9">
    <source>
        <dbReference type="Proteomes" id="UP000249432"/>
    </source>
</evidence>
<evidence type="ECO:0000313" key="8">
    <source>
        <dbReference type="EMBL" id="PZR06732.1"/>
    </source>
</evidence>
<sequence length="765" mass="84607">MSHVDDAHNATHPQRDVASTDPDEGSLQYSSSGAPIPPTAHIHPTTRSHHGHDVVDNYEWLRDKESPETLAYLRAENEYTEARTRDLAPLQDSIFHEIKSRTQETDLSVPVRSGDWWYYGRSLDGKSYGVSCRIPASSTGDKTKDWTPPAIDAESAPENEQIILDSNVLAEGAEFFSLGASSVSVDGNYLAYSTDTTGDERFDLRIKDLRTGELLDDAIDGIGYGATWVGSEWLFYERVDDSWRPNEVWRHRVGTPTDQDVCIFREDDERFWVGCGTTRSEKYLFVEVGSKVTSEVWFLDLGATGDGKSKTVDPERVTGELQCILPRHTGVQYDVDHAVIGGDDRWIVLHNAHGADFELGMASAAPLTSLDDLDVVIPHKQGRRIEGMDVFAQHMVVGYRENAINKLGLFSFADGTVGNLEPIDFDEELYSAGTGGNAEWESPYIRMAYESFVTPGLVFDYDLATGERLVRKQRIVKGGYDPSDYVARRMWTTARGGAKVPVSLIYRADLEGKADSDGLSTDGPHPTILYGYGSYEASMDPAFSIARLSLLDRGIVFAIAHVRGGGEMGRSWYDNGKMLAKKNTFYDFIDVADDLISRNVTDNKHMVALGGSAGGLLMGAVANMAGDRFTGIEAVVPFVDPLTSILMPELPLTVIEWDEWGDPLHDPEVYNYMASYAPYDNVSAENTYPPILALTSLNDTRVLYVEPAKWVAKIRATIPGADVCLKTEMIAGHGGVSGRYEQWKQTAFEYAWMIRRAGIAEDAAV</sequence>
<evidence type="ECO:0000256" key="5">
    <source>
        <dbReference type="SAM" id="MobiDB-lite"/>
    </source>
</evidence>
<dbReference type="EMBL" id="QFRA01000001">
    <property type="protein sequence ID" value="PZR06732.1"/>
    <property type="molecule type" value="Genomic_DNA"/>
</dbReference>
<dbReference type="PANTHER" id="PTHR11757">
    <property type="entry name" value="PROTEASE FAMILY S9A OLIGOPEPTIDASE"/>
    <property type="match status" value="1"/>
</dbReference>
<dbReference type="Pfam" id="PF00326">
    <property type="entry name" value="Peptidase_S9"/>
    <property type="match status" value="1"/>
</dbReference>
<feature type="domain" description="Peptidase S9A N-terminal" evidence="7">
    <location>
        <begin position="37"/>
        <end position="474"/>
    </location>
</feature>
<evidence type="ECO:0000259" key="7">
    <source>
        <dbReference type="Pfam" id="PF02897"/>
    </source>
</evidence>
<proteinExistence type="inferred from homology"/>
<feature type="compositionally biased region" description="Basic and acidic residues" evidence="5">
    <location>
        <begin position="1"/>
        <end position="15"/>
    </location>
</feature>
<evidence type="ECO:0000256" key="3">
    <source>
        <dbReference type="ARBA" id="ARBA00022801"/>
    </source>
</evidence>
<protein>
    <submittedName>
        <fullName evidence="8">Oligopeptidase B</fullName>
        <ecNumber evidence="8">3.4.21.83</ecNumber>
    </submittedName>
</protein>
<keyword evidence="4" id="KW-0720">Serine protease</keyword>
<dbReference type="GO" id="GO:0004252">
    <property type="term" value="F:serine-type endopeptidase activity"/>
    <property type="evidence" value="ECO:0007669"/>
    <property type="project" value="UniProtKB-EC"/>
</dbReference>
<dbReference type="RefSeq" id="WP_303733779.1">
    <property type="nucleotide sequence ID" value="NZ_CAKZHK010000006.1"/>
</dbReference>
<organism evidence="8 9">
    <name type="scientific">Corynebacterium kroppenstedtii</name>
    <dbReference type="NCBI Taxonomy" id="161879"/>
    <lineage>
        <taxon>Bacteria</taxon>
        <taxon>Bacillati</taxon>
        <taxon>Actinomycetota</taxon>
        <taxon>Actinomycetes</taxon>
        <taxon>Mycobacteriales</taxon>
        <taxon>Corynebacteriaceae</taxon>
        <taxon>Corynebacterium</taxon>
    </lineage>
</organism>
<name>A0A2W5SVA2_9CORY</name>
<evidence type="ECO:0000256" key="2">
    <source>
        <dbReference type="ARBA" id="ARBA00022670"/>
    </source>
</evidence>
<dbReference type="AlphaFoldDB" id="A0A2W5SVA2"/>
<reference evidence="8 9" key="1">
    <citation type="submission" date="2017-08" db="EMBL/GenBank/DDBJ databases">
        <title>Infants hospitalized years apart are colonized by the same room-sourced microbial strains.</title>
        <authorList>
            <person name="Brooks B."/>
            <person name="Olm M.R."/>
            <person name="Firek B.A."/>
            <person name="Baker R."/>
            <person name="Thomas B.C."/>
            <person name="Morowitz M.J."/>
            <person name="Banfield J.F."/>
        </authorList>
    </citation>
    <scope>NUCLEOTIDE SEQUENCE [LARGE SCALE GENOMIC DNA]</scope>
    <source>
        <strain evidence="8">S2_003_000_R1_3</strain>
    </source>
</reference>
<keyword evidence="3 8" id="KW-0378">Hydrolase</keyword>
<evidence type="ECO:0000259" key="6">
    <source>
        <dbReference type="Pfam" id="PF00326"/>
    </source>
</evidence>
<keyword evidence="2" id="KW-0645">Protease</keyword>
<accession>A0A2W5SVA2</accession>
<evidence type="ECO:0000256" key="1">
    <source>
        <dbReference type="ARBA" id="ARBA00005228"/>
    </source>
</evidence>
<dbReference type="SUPFAM" id="SSF53474">
    <property type="entry name" value="alpha/beta-Hydrolases"/>
    <property type="match status" value="1"/>
</dbReference>
<dbReference type="SUPFAM" id="SSF50993">
    <property type="entry name" value="Peptidase/esterase 'gauge' domain"/>
    <property type="match status" value="1"/>
</dbReference>
<dbReference type="InterPro" id="IPR029058">
    <property type="entry name" value="AB_hydrolase_fold"/>
</dbReference>
<comment type="caution">
    <text evidence="8">The sequence shown here is derived from an EMBL/GenBank/DDBJ whole genome shotgun (WGS) entry which is preliminary data.</text>
</comment>
<dbReference type="InterPro" id="IPR001375">
    <property type="entry name" value="Peptidase_S9_cat"/>
</dbReference>
<dbReference type="InterPro" id="IPR051543">
    <property type="entry name" value="Serine_Peptidase_S9A"/>
</dbReference>
<dbReference type="PANTHER" id="PTHR11757:SF19">
    <property type="entry name" value="PROLYL ENDOPEPTIDASE-LIKE"/>
    <property type="match status" value="1"/>
</dbReference>
<dbReference type="InterPro" id="IPR023302">
    <property type="entry name" value="Pept_S9A_N"/>
</dbReference>
<dbReference type="Gene3D" id="3.40.50.1820">
    <property type="entry name" value="alpha/beta hydrolase"/>
    <property type="match status" value="1"/>
</dbReference>
<dbReference type="Pfam" id="PF02897">
    <property type="entry name" value="Peptidase_S9_N"/>
    <property type="match status" value="1"/>
</dbReference>